<dbReference type="GO" id="GO:0005975">
    <property type="term" value="P:carbohydrate metabolic process"/>
    <property type="evidence" value="ECO:0007669"/>
    <property type="project" value="InterPro"/>
</dbReference>
<dbReference type="Gene3D" id="3.20.20.80">
    <property type="entry name" value="Glycosidases"/>
    <property type="match status" value="1"/>
</dbReference>
<dbReference type="EMBL" id="DS949088">
    <property type="protein sequence ID" value="EEC18851.1"/>
    <property type="molecule type" value="Genomic_DNA"/>
</dbReference>
<dbReference type="InterPro" id="IPR017853">
    <property type="entry name" value="GH"/>
</dbReference>
<reference evidence="4 6" key="1">
    <citation type="submission" date="2008-03" db="EMBL/GenBank/DDBJ databases">
        <title>Annotation of Ixodes scapularis.</title>
        <authorList>
            <consortium name="Ixodes scapularis Genome Project Consortium"/>
            <person name="Caler E."/>
            <person name="Hannick L.I."/>
            <person name="Bidwell S."/>
            <person name="Joardar V."/>
            <person name="Thiagarajan M."/>
            <person name="Amedeo P."/>
            <person name="Galinsky K.J."/>
            <person name="Schobel S."/>
            <person name="Inman J."/>
            <person name="Hostetler J."/>
            <person name="Miller J."/>
            <person name="Hammond M."/>
            <person name="Megy K."/>
            <person name="Lawson D."/>
            <person name="Kodira C."/>
            <person name="Sutton G."/>
            <person name="Meyer J."/>
            <person name="Hill C.A."/>
            <person name="Birren B."/>
            <person name="Nene V."/>
            <person name="Collins F."/>
            <person name="Alarcon-Chaidez F."/>
            <person name="Wikel S."/>
            <person name="Strausberg R."/>
        </authorList>
    </citation>
    <scope>NUCLEOTIDE SEQUENCE [LARGE SCALE GENOMIC DNA]</scope>
    <source>
        <strain evidence="6">Wikel</strain>
        <strain evidence="4">Wikel colony</strain>
    </source>
</reference>
<dbReference type="InterPro" id="IPR011583">
    <property type="entry name" value="Chitinase_II/V-like_cat"/>
</dbReference>
<evidence type="ECO:0000313" key="6">
    <source>
        <dbReference type="Proteomes" id="UP000001555"/>
    </source>
</evidence>
<accession>B7QJ29</accession>
<organism>
    <name type="scientific">Ixodes scapularis</name>
    <name type="common">Black-legged tick</name>
    <name type="synonym">Deer tick</name>
    <dbReference type="NCBI Taxonomy" id="6945"/>
    <lineage>
        <taxon>Eukaryota</taxon>
        <taxon>Metazoa</taxon>
        <taxon>Ecdysozoa</taxon>
        <taxon>Arthropoda</taxon>
        <taxon>Chelicerata</taxon>
        <taxon>Arachnida</taxon>
        <taxon>Acari</taxon>
        <taxon>Parasitiformes</taxon>
        <taxon>Ixodida</taxon>
        <taxon>Ixodoidea</taxon>
        <taxon>Ixodidae</taxon>
        <taxon>Ixodinae</taxon>
        <taxon>Ixodes</taxon>
    </lineage>
</organism>
<evidence type="ECO:0000313" key="5">
    <source>
        <dbReference type="EnsemblMetazoa" id="ISCW014855-PA"/>
    </source>
</evidence>
<reference evidence="5" key="2">
    <citation type="submission" date="2020-05" db="UniProtKB">
        <authorList>
            <consortium name="EnsemblMetazoa"/>
        </authorList>
    </citation>
    <scope>IDENTIFICATION</scope>
    <source>
        <strain evidence="5">wikel</strain>
    </source>
</reference>
<dbReference type="InParanoid" id="B7QJ29"/>
<evidence type="ECO:0000313" key="4">
    <source>
        <dbReference type="EMBL" id="EEC18851.1"/>
    </source>
</evidence>
<dbReference type="FunFam" id="3.20.20.80:FF:000272">
    <property type="entry name" value="CHiTinase"/>
    <property type="match status" value="1"/>
</dbReference>
<dbReference type="HOGENOM" id="CLU_590918_0_0_1"/>
<keyword evidence="2" id="KW-0472">Membrane</keyword>
<feature type="transmembrane region" description="Helical" evidence="2">
    <location>
        <begin position="35"/>
        <end position="60"/>
    </location>
</feature>
<dbReference type="EMBL" id="ABJB010425501">
    <property type="status" value="NOT_ANNOTATED_CDS"/>
    <property type="molecule type" value="Genomic_DNA"/>
</dbReference>
<dbReference type="AlphaFoldDB" id="B7QJ29"/>
<dbReference type="PaxDb" id="6945-B7QJ29"/>
<dbReference type="VEuPathDB" id="VectorBase:ISCW014855"/>
<dbReference type="EnsemblMetazoa" id="ISCW014855-RA">
    <property type="protein sequence ID" value="ISCW014855-PA"/>
    <property type="gene ID" value="ISCW014855"/>
</dbReference>
<dbReference type="GO" id="GO:0008061">
    <property type="term" value="F:chitin binding"/>
    <property type="evidence" value="ECO:0007669"/>
    <property type="project" value="InterPro"/>
</dbReference>
<dbReference type="GO" id="GO:0004568">
    <property type="term" value="F:chitinase activity"/>
    <property type="evidence" value="ECO:0000318"/>
    <property type="project" value="GO_Central"/>
</dbReference>
<dbReference type="GO" id="GO:0005576">
    <property type="term" value="C:extracellular region"/>
    <property type="evidence" value="ECO:0000318"/>
    <property type="project" value="GO_Central"/>
</dbReference>
<feature type="compositionally biased region" description="Polar residues" evidence="1">
    <location>
        <begin position="8"/>
        <end position="23"/>
    </location>
</feature>
<protein>
    <submittedName>
        <fullName evidence="4 5">Chitinase, putative</fullName>
    </submittedName>
</protein>
<dbReference type="PANTHER" id="PTHR11177">
    <property type="entry name" value="CHITINASE"/>
    <property type="match status" value="1"/>
</dbReference>
<dbReference type="GO" id="GO:0006032">
    <property type="term" value="P:chitin catabolic process"/>
    <property type="evidence" value="ECO:0000318"/>
    <property type="project" value="GO_Central"/>
</dbReference>
<dbReference type="InterPro" id="IPR001223">
    <property type="entry name" value="Glyco_hydro18_cat"/>
</dbReference>
<dbReference type="SMART" id="SM00636">
    <property type="entry name" value="Glyco_18"/>
    <property type="match status" value="1"/>
</dbReference>
<evidence type="ECO:0000259" key="3">
    <source>
        <dbReference type="PROSITE" id="PS51910"/>
    </source>
</evidence>
<dbReference type="SUPFAM" id="SSF54556">
    <property type="entry name" value="Chitinase insertion domain"/>
    <property type="match status" value="1"/>
</dbReference>
<dbReference type="PANTHER" id="PTHR11177:SF317">
    <property type="entry name" value="CHITINASE 12-RELATED"/>
    <property type="match status" value="1"/>
</dbReference>
<dbReference type="STRING" id="6945.B7QJ29"/>
<feature type="domain" description="GH18" evidence="3">
    <location>
        <begin position="95"/>
        <end position="451"/>
    </location>
</feature>
<dbReference type="VEuPathDB" id="VectorBase:ISCP_026233"/>
<sequence length="463" mass="51757">MEEEPTANGPTRPQSATRFRLSDSSPQYRLRDKNLCIIVFFVIGVMTVACACTAIVSAVVEHFWTSIDDTEEGPAVPRKSAQVVMQKLSDDDLGKTVFCFVNQSEPSGSPHPLNLENVSTSLCDAIVYVSVGVDVPQSRIRPRKADAEAAGPRRLAALKTPSVTMWACVGGEAGDSPDFQDLIRSKKSRLAFIHNAVAWLRHTGLDGLVLYWKYPDLEVRTNWSTLINTMRVLFDKEGFQVTVMLPWSQTTRRHGYFEHSIYERLDMVLVDSHHTVEPSRFPVTTCQSPVRSVFRARHHGQTGLSTILDDLSMVAEHLLLKTVLSVSLAGVSFTVKRPWMHHRVGMDAIGPGRSFGYTNQSGRTGYYDVAQLLLSNASWARFFHGHSRCAVAHWKDQWIGFEDRVSLRAKRPLVRKTLGLAVWDLAMDDFAGDMGPAWPLLRQVHELVHARSSYSLVTASIPL</sequence>
<keyword evidence="2" id="KW-0812">Transmembrane</keyword>
<keyword evidence="2" id="KW-1133">Transmembrane helix</keyword>
<dbReference type="InterPro" id="IPR029070">
    <property type="entry name" value="Chitinase_insertion_sf"/>
</dbReference>
<dbReference type="PROSITE" id="PS51910">
    <property type="entry name" value="GH18_2"/>
    <property type="match status" value="1"/>
</dbReference>
<dbReference type="Gene3D" id="3.10.50.10">
    <property type="match status" value="1"/>
</dbReference>
<feature type="region of interest" description="Disordered" evidence="1">
    <location>
        <begin position="1"/>
        <end position="23"/>
    </location>
</feature>
<dbReference type="SUPFAM" id="SSF51445">
    <property type="entry name" value="(Trans)glycosidases"/>
    <property type="match status" value="1"/>
</dbReference>
<name>B7QJ29_IXOSC</name>
<gene>
    <name evidence="5" type="primary">8042001</name>
    <name evidence="4" type="ORF">IscW_ISCW014855</name>
</gene>
<keyword evidence="6" id="KW-1185">Reference proteome</keyword>
<dbReference type="InterPro" id="IPR050314">
    <property type="entry name" value="Glycosyl_Hydrlase_18"/>
</dbReference>
<dbReference type="Pfam" id="PF00704">
    <property type="entry name" value="Glyco_hydro_18"/>
    <property type="match status" value="1"/>
</dbReference>
<evidence type="ECO:0000256" key="2">
    <source>
        <dbReference type="SAM" id="Phobius"/>
    </source>
</evidence>
<evidence type="ECO:0000256" key="1">
    <source>
        <dbReference type="SAM" id="MobiDB-lite"/>
    </source>
</evidence>
<dbReference type="OrthoDB" id="6485399at2759"/>
<proteinExistence type="predicted"/>
<dbReference type="KEGG" id="isc:8042001"/>
<dbReference type="Proteomes" id="UP000001555">
    <property type="component" value="Unassembled WGS sequence"/>
</dbReference>
<dbReference type="VEuPathDB" id="VectorBase:ISCI014855"/>